<evidence type="ECO:0000313" key="9">
    <source>
        <dbReference type="Proteomes" id="UP001279642"/>
    </source>
</evidence>
<dbReference type="Proteomes" id="UP001279642">
    <property type="component" value="Unassembled WGS sequence"/>
</dbReference>
<dbReference type="InterPro" id="IPR003708">
    <property type="entry name" value="SecB"/>
</dbReference>
<dbReference type="NCBIfam" id="NF004392">
    <property type="entry name" value="PRK05751.1-3"/>
    <property type="match status" value="1"/>
</dbReference>
<comment type="subcellular location">
    <subcellularLocation>
        <location evidence="6">Cytoplasm</location>
    </subcellularLocation>
</comment>
<keyword evidence="3 6" id="KW-0653">Protein transport</keyword>
<proteinExistence type="inferred from homology"/>
<evidence type="ECO:0000256" key="1">
    <source>
        <dbReference type="ARBA" id="ARBA00009990"/>
    </source>
</evidence>
<evidence type="ECO:0000313" key="8">
    <source>
        <dbReference type="EMBL" id="MDY0881989.1"/>
    </source>
</evidence>
<evidence type="ECO:0000256" key="3">
    <source>
        <dbReference type="ARBA" id="ARBA00022927"/>
    </source>
</evidence>
<keyword evidence="2 6" id="KW-0813">Transport</keyword>
<dbReference type="RefSeq" id="WP_320507028.1">
    <property type="nucleotide sequence ID" value="NZ_JAXCLW010000001.1"/>
</dbReference>
<keyword evidence="4 6" id="KW-0811">Translocation</keyword>
<dbReference type="EMBL" id="JAXCLW010000001">
    <property type="protein sequence ID" value="MDY0881989.1"/>
    <property type="molecule type" value="Genomic_DNA"/>
</dbReference>
<evidence type="ECO:0000256" key="5">
    <source>
        <dbReference type="ARBA" id="ARBA00023186"/>
    </source>
</evidence>
<evidence type="ECO:0000256" key="4">
    <source>
        <dbReference type="ARBA" id="ARBA00023010"/>
    </source>
</evidence>
<dbReference type="SUPFAM" id="SSF54611">
    <property type="entry name" value="SecB-like"/>
    <property type="match status" value="1"/>
</dbReference>
<keyword evidence="5 6" id="KW-0143">Chaperone</keyword>
<evidence type="ECO:0000256" key="2">
    <source>
        <dbReference type="ARBA" id="ARBA00022448"/>
    </source>
</evidence>
<dbReference type="HAMAP" id="MF_00821">
    <property type="entry name" value="SecB"/>
    <property type="match status" value="1"/>
</dbReference>
<accession>A0ABU5E7I9</accession>
<organism evidence="8 9">
    <name type="scientific">Dongia soli</name>
    <dbReference type="NCBI Taxonomy" id="600628"/>
    <lineage>
        <taxon>Bacteria</taxon>
        <taxon>Pseudomonadati</taxon>
        <taxon>Pseudomonadota</taxon>
        <taxon>Alphaproteobacteria</taxon>
        <taxon>Rhodospirillales</taxon>
        <taxon>Dongiaceae</taxon>
        <taxon>Dongia</taxon>
    </lineage>
</organism>
<dbReference type="InterPro" id="IPR035958">
    <property type="entry name" value="SecB-like_sf"/>
</dbReference>
<dbReference type="Pfam" id="PF02556">
    <property type="entry name" value="SecB"/>
    <property type="match status" value="1"/>
</dbReference>
<comment type="subunit">
    <text evidence="6">Homotetramer, a dimer of dimers. One homotetramer interacts with 1 SecA dimer.</text>
</comment>
<evidence type="ECO:0000256" key="7">
    <source>
        <dbReference type="SAM" id="MobiDB-lite"/>
    </source>
</evidence>
<gene>
    <name evidence="6 8" type="primary">secB</name>
    <name evidence="8" type="ORF">SMD27_03975</name>
</gene>
<keyword evidence="9" id="KW-1185">Reference proteome</keyword>
<dbReference type="PRINTS" id="PR01594">
    <property type="entry name" value="SECBCHAPRONE"/>
</dbReference>
<comment type="function">
    <text evidence="6">One of the proteins required for the normal export of preproteins out of the cell cytoplasm. It is a molecular chaperone that binds to a subset of precursor proteins, maintaining them in a translocation-competent state. It also specifically binds to its receptor SecA.</text>
</comment>
<feature type="compositionally biased region" description="Polar residues" evidence="7">
    <location>
        <begin position="1"/>
        <end position="19"/>
    </location>
</feature>
<sequence length="170" mass="18630">MAENQDQANSGQEANQQQEGGFPLQVVTQYLKDMSFENPGGVDSLTNLTEAPTGTIRVDVRVDPKSPPDIEVTLFLSVEAKAGDKAVYMVECEYAGLFRLGRVPQDVVLPLIMIEAPRLLFPFARNLIALAIQAGGFPPLFVNPIDFAALYREKRGEMMAQQSDGNQTVN</sequence>
<dbReference type="PANTHER" id="PTHR36918">
    <property type="match status" value="1"/>
</dbReference>
<comment type="caution">
    <text evidence="8">The sequence shown here is derived from an EMBL/GenBank/DDBJ whole genome shotgun (WGS) entry which is preliminary data.</text>
</comment>
<keyword evidence="6" id="KW-0963">Cytoplasm</keyword>
<evidence type="ECO:0000256" key="6">
    <source>
        <dbReference type="HAMAP-Rule" id="MF_00821"/>
    </source>
</evidence>
<reference evidence="8 9" key="1">
    <citation type="journal article" date="2016" name="Antonie Van Leeuwenhoek">
        <title>Dongia soli sp. nov., isolated from soil from Dokdo, Korea.</title>
        <authorList>
            <person name="Kim D.U."/>
            <person name="Lee H."/>
            <person name="Kim H."/>
            <person name="Kim S.G."/>
            <person name="Ka J.O."/>
        </authorList>
    </citation>
    <scope>NUCLEOTIDE SEQUENCE [LARGE SCALE GENOMIC DNA]</scope>
    <source>
        <strain evidence="8 9">D78</strain>
    </source>
</reference>
<dbReference type="PANTHER" id="PTHR36918:SF1">
    <property type="entry name" value="PROTEIN-EXPORT PROTEIN SECB"/>
    <property type="match status" value="1"/>
</dbReference>
<name>A0ABU5E7I9_9PROT</name>
<feature type="region of interest" description="Disordered" evidence="7">
    <location>
        <begin position="1"/>
        <end position="20"/>
    </location>
</feature>
<dbReference type="Gene3D" id="3.10.420.10">
    <property type="entry name" value="SecB-like"/>
    <property type="match status" value="1"/>
</dbReference>
<comment type="similarity">
    <text evidence="1 6">Belongs to the SecB family.</text>
</comment>
<protein>
    <recommendedName>
        <fullName evidence="6">Protein-export protein SecB</fullName>
    </recommendedName>
</protein>